<dbReference type="RefSeq" id="WP_307264477.1">
    <property type="nucleotide sequence ID" value="NZ_JAUSVL010000001.1"/>
</dbReference>
<organism evidence="2 3">
    <name type="scientific">Oligosphaera ethanolica</name>
    <dbReference type="NCBI Taxonomy" id="760260"/>
    <lineage>
        <taxon>Bacteria</taxon>
        <taxon>Pseudomonadati</taxon>
        <taxon>Lentisphaerota</taxon>
        <taxon>Oligosphaeria</taxon>
        <taxon>Oligosphaerales</taxon>
        <taxon>Oligosphaeraceae</taxon>
        <taxon>Oligosphaera</taxon>
    </lineage>
</organism>
<evidence type="ECO:0000313" key="3">
    <source>
        <dbReference type="Proteomes" id="UP001238163"/>
    </source>
</evidence>
<evidence type="ECO:0000256" key="1">
    <source>
        <dbReference type="SAM" id="SignalP"/>
    </source>
</evidence>
<dbReference type="SUPFAM" id="SSF49785">
    <property type="entry name" value="Galactose-binding domain-like"/>
    <property type="match status" value="1"/>
</dbReference>
<dbReference type="Gene3D" id="2.60.120.260">
    <property type="entry name" value="Galactose-binding domain-like"/>
    <property type="match status" value="1"/>
</dbReference>
<protein>
    <recommendedName>
        <fullName evidence="4">CBM-cenC domain-containing protein</fullName>
    </recommendedName>
</protein>
<dbReference type="SUPFAM" id="SSF51445">
    <property type="entry name" value="(Trans)glycosidases"/>
    <property type="match status" value="1"/>
</dbReference>
<feature type="chain" id="PRO_5042274507" description="CBM-cenC domain-containing protein" evidence="1">
    <location>
        <begin position="22"/>
        <end position="934"/>
    </location>
</feature>
<sequence length="934" mass="103438">MTMKLIMTTTMALFCSGVAFAQADKTAEYPELLAQIEASGDYAPKFPFQIQLGLPDNVSNVQTWTGGPWQPAGSDGFLAAKGIHFVDGRGQRRRLLGTNICFSGCFPESKADADAVAAALARFGINSVRMHYVHHAYPPKREYSSPDSFIEPVQLDQFDYLIHQLQKHGIYIYMQLNIARKFGAAAGFENADQLPWYNNGLDHFEPRMIALQKKFHRDFMTHVNPYSGRAYKDDPGIATLEIANENSIVNAWYSSKYDLPNLPEPYGSLFRGLWNDWLAKKYASTDAMKTAWQMVNVDLGDEMIADGAMATDVKNAEGTTWGFQQDGGSVSTWDVFDAPAGDTGPARFARLTVDKIGFTPNMPQFYRGNLAVRKDQPYTLSFKLRVEKPAPLAVRLSQDHNPWHVAGFSTRITNATSAWQDYRYTFLANMDDDAVRLVFANFTPGVIDIADVSFRPGARFTWPAGVALEQRGVPLPKDGELGLFPRCVEDFTAFLHDIENSYYQDLYSHLKNDIGVRQLVAGTQLQYGFSSVQARMDYCDNHNYWNHPAFPVKAWDSNHWYLNNTALVNNLQTLPGRTLASLANARVHGKPLTVSEYDHPNTNFYSAEGNLILTANAAFQDWAGFYQFAWTHSRAYVRDAIPPTFDMCSANAKLAHLPACYAMFVRGDVQAGPVTTAYALPSRLSGEVTAVARAKNARAVGRPENEDNMGLALAFFSGQHITENGPLQMPAGIRVVDSWKSLSDAQRAMFDQKCILNDTGELVWDYQQNDGGFFTVDTPNTKAFTGFVRGRRFEFTGLSIIPGKNRLDWFSLSLTNSTPPASRTGDANAIAPGRYLLAATGLNHNSNALVRAIGGDRIAVSKFYGGSNGEAPILAEGISADLVLKGVAPTRVQAFALDGNGERMQAVVIKADGESSLIRISPEYKTLWYEIQVQ</sequence>
<keyword evidence="3" id="KW-1185">Reference proteome</keyword>
<dbReference type="AlphaFoldDB" id="A0AAE3VJG4"/>
<dbReference type="PANTHER" id="PTHR31451">
    <property type="match status" value="1"/>
</dbReference>
<dbReference type="InterPro" id="IPR017853">
    <property type="entry name" value="GH"/>
</dbReference>
<dbReference type="EMBL" id="JAUSVL010000001">
    <property type="protein sequence ID" value="MDQ0291545.1"/>
    <property type="molecule type" value="Genomic_DNA"/>
</dbReference>
<reference evidence="2" key="1">
    <citation type="submission" date="2023-07" db="EMBL/GenBank/DDBJ databases">
        <title>Genomic Encyclopedia of Type Strains, Phase IV (KMG-IV): sequencing the most valuable type-strain genomes for metagenomic binning, comparative biology and taxonomic classification.</title>
        <authorList>
            <person name="Goeker M."/>
        </authorList>
    </citation>
    <scope>NUCLEOTIDE SEQUENCE</scope>
    <source>
        <strain evidence="2">DSM 24202</strain>
    </source>
</reference>
<dbReference type="Proteomes" id="UP001238163">
    <property type="component" value="Unassembled WGS sequence"/>
</dbReference>
<proteinExistence type="predicted"/>
<feature type="signal peptide" evidence="1">
    <location>
        <begin position="1"/>
        <end position="21"/>
    </location>
</feature>
<dbReference type="InterPro" id="IPR008979">
    <property type="entry name" value="Galactose-bd-like_sf"/>
</dbReference>
<dbReference type="GO" id="GO:0004553">
    <property type="term" value="F:hydrolase activity, hydrolyzing O-glycosyl compounds"/>
    <property type="evidence" value="ECO:0007669"/>
    <property type="project" value="InterPro"/>
</dbReference>
<evidence type="ECO:0000313" key="2">
    <source>
        <dbReference type="EMBL" id="MDQ0291545.1"/>
    </source>
</evidence>
<keyword evidence="1" id="KW-0732">Signal</keyword>
<comment type="caution">
    <text evidence="2">The sequence shown here is derived from an EMBL/GenBank/DDBJ whole genome shotgun (WGS) entry which is preliminary data.</text>
</comment>
<accession>A0AAE3VJG4</accession>
<gene>
    <name evidence="2" type="ORF">J3R75_003652</name>
</gene>
<dbReference type="Gene3D" id="3.20.20.80">
    <property type="entry name" value="Glycosidases"/>
    <property type="match status" value="1"/>
</dbReference>
<dbReference type="InterPro" id="IPR045053">
    <property type="entry name" value="MAN-like"/>
</dbReference>
<evidence type="ECO:0008006" key="4">
    <source>
        <dbReference type="Google" id="ProtNLM"/>
    </source>
</evidence>
<name>A0AAE3VJG4_9BACT</name>